<dbReference type="AlphaFoldDB" id="A0A1I5KDN9"/>
<evidence type="ECO:0000313" key="2">
    <source>
        <dbReference type="EMBL" id="SFO83129.1"/>
    </source>
</evidence>
<organism evidence="2 3">
    <name type="scientific">Amycolatopsis arida</name>
    <dbReference type="NCBI Taxonomy" id="587909"/>
    <lineage>
        <taxon>Bacteria</taxon>
        <taxon>Bacillati</taxon>
        <taxon>Actinomycetota</taxon>
        <taxon>Actinomycetes</taxon>
        <taxon>Pseudonocardiales</taxon>
        <taxon>Pseudonocardiaceae</taxon>
        <taxon>Amycolatopsis</taxon>
    </lineage>
</organism>
<name>A0A1I5KDN9_9PSEU</name>
<dbReference type="Pfam" id="PF12728">
    <property type="entry name" value="HTH_17"/>
    <property type="match status" value="1"/>
</dbReference>
<dbReference type="RefSeq" id="WP_092526226.1">
    <property type="nucleotide sequence ID" value="NZ_FOWW01000001.1"/>
</dbReference>
<sequence length="133" mass="14694">MVRDPLIPRLVSVPEAAEILGLRRSRVHQLVTEGKLPGAWSGNTIVLAEETVLRYKAGERFGFPSVLAIFRYNEDADGWVAVDRRAVAPDYELPDRFGLEDIGGNEGELYRVELLDNQGKTLAVKTVDVEAAS</sequence>
<dbReference type="InterPro" id="IPR041657">
    <property type="entry name" value="HTH_17"/>
</dbReference>
<feature type="domain" description="Helix-turn-helix" evidence="1">
    <location>
        <begin position="11"/>
        <end position="58"/>
    </location>
</feature>
<dbReference type="STRING" id="587909.SAMN05421810_101102"/>
<proteinExistence type="predicted"/>
<evidence type="ECO:0000313" key="3">
    <source>
        <dbReference type="Proteomes" id="UP000198727"/>
    </source>
</evidence>
<dbReference type="EMBL" id="FOWW01000001">
    <property type="protein sequence ID" value="SFO83129.1"/>
    <property type="molecule type" value="Genomic_DNA"/>
</dbReference>
<dbReference type="Proteomes" id="UP000198727">
    <property type="component" value="Unassembled WGS sequence"/>
</dbReference>
<keyword evidence="3" id="KW-1185">Reference proteome</keyword>
<evidence type="ECO:0000259" key="1">
    <source>
        <dbReference type="Pfam" id="PF12728"/>
    </source>
</evidence>
<protein>
    <submittedName>
        <fullName evidence="2">DNA binding domain-containing protein, excisionase family</fullName>
    </submittedName>
</protein>
<gene>
    <name evidence="2" type="ORF">SAMN05421810_101102</name>
</gene>
<accession>A0A1I5KDN9</accession>
<reference evidence="3" key="1">
    <citation type="submission" date="2016-10" db="EMBL/GenBank/DDBJ databases">
        <authorList>
            <person name="Varghese N."/>
            <person name="Submissions S."/>
        </authorList>
    </citation>
    <scope>NUCLEOTIDE SEQUENCE [LARGE SCALE GENOMIC DNA]</scope>
    <source>
        <strain evidence="3">CGMCC 4.5579</strain>
    </source>
</reference>